<dbReference type="Pfam" id="PF04542">
    <property type="entry name" value="Sigma70_r2"/>
    <property type="match status" value="1"/>
</dbReference>
<dbReference type="AlphaFoldDB" id="A0A6B8RSW5"/>
<evidence type="ECO:0000313" key="3">
    <source>
        <dbReference type="Proteomes" id="UP000426246"/>
    </source>
</evidence>
<dbReference type="KEGG" id="ppsc:EHS13_29170"/>
<dbReference type="OrthoDB" id="2381154at2"/>
<reference evidence="3" key="1">
    <citation type="submission" date="2018-11" db="EMBL/GenBank/DDBJ databases">
        <title>Complete genome sequence of Paenibacillus sp. ML311-T8.</title>
        <authorList>
            <person name="Nam Y.-D."/>
            <person name="Kang J."/>
            <person name="Chung W.-H."/>
            <person name="Park Y.S."/>
        </authorList>
    </citation>
    <scope>NUCLEOTIDE SEQUENCE [LARGE SCALE GENOMIC DNA]</scope>
    <source>
        <strain evidence="3">ML311-T8</strain>
    </source>
</reference>
<keyword evidence="3" id="KW-1185">Reference proteome</keyword>
<sequence length="52" mass="6069">MTRSTHYCKAMTGSPWDAEDLVQETLLKTYAVLPKLWQPLNYPVHFNGYTHD</sequence>
<dbReference type="InterPro" id="IPR013325">
    <property type="entry name" value="RNA_pol_sigma_r2"/>
</dbReference>
<dbReference type="InterPro" id="IPR007627">
    <property type="entry name" value="RNA_pol_sigma70_r2"/>
</dbReference>
<evidence type="ECO:0000313" key="2">
    <source>
        <dbReference type="EMBL" id="QGQ98665.1"/>
    </source>
</evidence>
<accession>A0A6B8RSW5</accession>
<name>A0A6B8RSW5_9BACL</name>
<proteinExistence type="predicted"/>
<organism evidence="2 3">
    <name type="scientific">Paenibacillus psychroresistens</name>
    <dbReference type="NCBI Taxonomy" id="1778678"/>
    <lineage>
        <taxon>Bacteria</taxon>
        <taxon>Bacillati</taxon>
        <taxon>Bacillota</taxon>
        <taxon>Bacilli</taxon>
        <taxon>Bacillales</taxon>
        <taxon>Paenibacillaceae</taxon>
        <taxon>Paenibacillus</taxon>
    </lineage>
</organism>
<gene>
    <name evidence="2" type="ORF">EHS13_29170</name>
</gene>
<dbReference type="GO" id="GO:0003700">
    <property type="term" value="F:DNA-binding transcription factor activity"/>
    <property type="evidence" value="ECO:0007669"/>
    <property type="project" value="InterPro"/>
</dbReference>
<protein>
    <recommendedName>
        <fullName evidence="1">RNA polymerase sigma-70 region 2 domain-containing protein</fullName>
    </recommendedName>
</protein>
<dbReference type="RefSeq" id="WP_155703774.1">
    <property type="nucleotide sequence ID" value="NZ_CP034235.1"/>
</dbReference>
<dbReference type="GO" id="GO:0006352">
    <property type="term" value="P:DNA-templated transcription initiation"/>
    <property type="evidence" value="ECO:0007669"/>
    <property type="project" value="InterPro"/>
</dbReference>
<dbReference type="Gene3D" id="1.10.1740.10">
    <property type="match status" value="1"/>
</dbReference>
<dbReference type="EMBL" id="CP034235">
    <property type="protein sequence ID" value="QGQ98665.1"/>
    <property type="molecule type" value="Genomic_DNA"/>
</dbReference>
<feature type="domain" description="RNA polymerase sigma-70 region 2" evidence="1">
    <location>
        <begin position="6"/>
        <end position="31"/>
    </location>
</feature>
<dbReference type="SUPFAM" id="SSF88946">
    <property type="entry name" value="Sigma2 domain of RNA polymerase sigma factors"/>
    <property type="match status" value="1"/>
</dbReference>
<evidence type="ECO:0000259" key="1">
    <source>
        <dbReference type="Pfam" id="PF04542"/>
    </source>
</evidence>
<dbReference type="Proteomes" id="UP000426246">
    <property type="component" value="Chromosome"/>
</dbReference>